<dbReference type="GO" id="GO:0140664">
    <property type="term" value="F:ATP-dependent DNA damage sensor activity"/>
    <property type="evidence" value="ECO:0007669"/>
    <property type="project" value="InterPro"/>
</dbReference>
<dbReference type="PANTHER" id="PTHR45900:SF1">
    <property type="entry name" value="MITOCHONDRIAL DNA REPAIR PROTEIN RECA HOMOLOG-RELATED"/>
    <property type="match status" value="1"/>
</dbReference>
<comment type="similarity">
    <text evidence="1 6">Belongs to the RecA family.</text>
</comment>
<evidence type="ECO:0000259" key="9">
    <source>
        <dbReference type="PROSITE" id="PS50162"/>
    </source>
</evidence>
<evidence type="ECO:0000313" key="11">
    <source>
        <dbReference type="EMBL" id="NDV33004.1"/>
    </source>
</evidence>
<dbReference type="InterPro" id="IPR023400">
    <property type="entry name" value="RecA_C_sf"/>
</dbReference>
<evidence type="ECO:0000256" key="5">
    <source>
        <dbReference type="ARBA" id="ARBA00023172"/>
    </source>
</evidence>
<dbReference type="PROSITE" id="PS50162">
    <property type="entry name" value="RECA_2"/>
    <property type="match status" value="1"/>
</dbReference>
<evidence type="ECO:0000256" key="7">
    <source>
        <dbReference type="RuleBase" id="RU004527"/>
    </source>
</evidence>
<dbReference type="PRINTS" id="PR00142">
    <property type="entry name" value="RECA"/>
</dbReference>
<dbReference type="InterPro" id="IPR003593">
    <property type="entry name" value="AAA+_ATPase"/>
</dbReference>
<keyword evidence="7" id="KW-0227">DNA damage</keyword>
<dbReference type="PROSITE" id="PS50163">
    <property type="entry name" value="RECA_3"/>
    <property type="match status" value="1"/>
</dbReference>
<dbReference type="InterPro" id="IPR020588">
    <property type="entry name" value="RecA_ATP-bd"/>
</dbReference>
<dbReference type="EMBL" id="GIBP01004035">
    <property type="protein sequence ID" value="NDV33004.1"/>
    <property type="molecule type" value="Transcribed_RNA"/>
</dbReference>
<keyword evidence="4 7" id="KW-0238">DNA-binding</keyword>
<reference evidence="11" key="1">
    <citation type="journal article" date="2020" name="J. Eukaryot. Microbiol.">
        <title>De novo Sequencing, Assembly and Annotation of the Transcriptome for the Free-Living Testate Amoeba Arcella intermedia.</title>
        <authorList>
            <person name="Ribeiro G.M."/>
            <person name="Porfirio-Sousa A.L."/>
            <person name="Maurer-Alcala X.X."/>
            <person name="Katz L.A."/>
            <person name="Lahr D.J.G."/>
        </authorList>
    </citation>
    <scope>NUCLEOTIDE SEQUENCE</scope>
</reference>
<feature type="domain" description="RecA family profile 1" evidence="9">
    <location>
        <begin position="29"/>
        <end position="188"/>
    </location>
</feature>
<dbReference type="FunFam" id="3.40.50.300:FF:000087">
    <property type="entry name" value="Recombinase RecA"/>
    <property type="match status" value="1"/>
</dbReference>
<dbReference type="AlphaFoldDB" id="A0A6B2L7Q7"/>
<dbReference type="SMART" id="SM00382">
    <property type="entry name" value="AAA"/>
    <property type="match status" value="1"/>
</dbReference>
<dbReference type="InterPro" id="IPR049428">
    <property type="entry name" value="RecA-like_N"/>
</dbReference>
<evidence type="ECO:0000256" key="8">
    <source>
        <dbReference type="SAM" id="MobiDB-lite"/>
    </source>
</evidence>
<evidence type="ECO:0000256" key="1">
    <source>
        <dbReference type="ARBA" id="ARBA00009391"/>
    </source>
</evidence>
<evidence type="ECO:0000256" key="3">
    <source>
        <dbReference type="ARBA" id="ARBA00022840"/>
    </source>
</evidence>
<evidence type="ECO:0000259" key="10">
    <source>
        <dbReference type="PROSITE" id="PS50163"/>
    </source>
</evidence>
<dbReference type="GO" id="GO:0006281">
    <property type="term" value="P:DNA repair"/>
    <property type="evidence" value="ECO:0007669"/>
    <property type="project" value="InterPro"/>
</dbReference>
<dbReference type="PANTHER" id="PTHR45900">
    <property type="entry name" value="RECA"/>
    <property type="match status" value="1"/>
</dbReference>
<dbReference type="SUPFAM" id="SSF52540">
    <property type="entry name" value="P-loop containing nucleoside triphosphate hydrolases"/>
    <property type="match status" value="1"/>
</dbReference>
<dbReference type="GO" id="GO:0003697">
    <property type="term" value="F:single-stranded DNA binding"/>
    <property type="evidence" value="ECO:0007669"/>
    <property type="project" value="InterPro"/>
</dbReference>
<keyword evidence="5 7" id="KW-0233">DNA recombination</keyword>
<evidence type="ECO:0000256" key="6">
    <source>
        <dbReference type="RuleBase" id="RU003422"/>
    </source>
</evidence>
<dbReference type="Pfam" id="PF00154">
    <property type="entry name" value="RecA_N"/>
    <property type="match status" value="1"/>
</dbReference>
<dbReference type="Pfam" id="PF21096">
    <property type="entry name" value="RecA_C"/>
    <property type="match status" value="1"/>
</dbReference>
<dbReference type="Gene3D" id="3.40.50.300">
    <property type="entry name" value="P-loop containing nucleotide triphosphate hydrolases"/>
    <property type="match status" value="1"/>
</dbReference>
<dbReference type="SUPFAM" id="SSF54752">
    <property type="entry name" value="RecA protein, C-terminal domain"/>
    <property type="match status" value="1"/>
</dbReference>
<evidence type="ECO:0000256" key="4">
    <source>
        <dbReference type="ARBA" id="ARBA00023125"/>
    </source>
</evidence>
<dbReference type="NCBIfam" id="TIGR02012">
    <property type="entry name" value="tigrfam_recA"/>
    <property type="match status" value="1"/>
</dbReference>
<dbReference type="GO" id="GO:0005524">
    <property type="term" value="F:ATP binding"/>
    <property type="evidence" value="ECO:0007669"/>
    <property type="project" value="UniProtKB-KW"/>
</dbReference>
<dbReference type="InterPro" id="IPR013765">
    <property type="entry name" value="DNA_recomb/repair_RecA"/>
</dbReference>
<feature type="domain" description="RecA family profile 2" evidence="10">
    <location>
        <begin position="193"/>
        <end position="266"/>
    </location>
</feature>
<dbReference type="HAMAP" id="MF_00268">
    <property type="entry name" value="RecA"/>
    <property type="match status" value="1"/>
</dbReference>
<dbReference type="InterPro" id="IPR027417">
    <property type="entry name" value="P-loop_NTPase"/>
</dbReference>
<dbReference type="CDD" id="cd00983">
    <property type="entry name" value="RecA"/>
    <property type="match status" value="1"/>
</dbReference>
<sequence>MPGVLKQIEDKFGSGCLQTLDSQISTISEDEVIPTGSLGLDYALGIGGLPKRRIIEVYGPESSGKTTLALSIIAQSQKQGGTCAFIDVEHALNPQWAKTIGVNTNTLLFSQPNSAEEALEISNSLIASGQVSVVVIDSVAALVPMSELEGNMGDAQIGVQARLMAHALRKLTGVISKSNTLVIFINQIRMKIGVLFGSPETTSGGTALKYYASVRLDVRRSGFIKAGEEVIGSTIKVKVTKNKVAPPYKQAEFDVFFDKGLSKEGEILDIGTRDGIVKKSGHWYLFPSDDPEAPPIKLGQGRDKARLFLERETALAQKIEALIRDKWKNKPTEPAEEEEEGEDEDEMRTEEL</sequence>
<feature type="region of interest" description="Disordered" evidence="8">
    <location>
        <begin position="326"/>
        <end position="352"/>
    </location>
</feature>
<keyword evidence="2 6" id="KW-0547">Nucleotide-binding</keyword>
<feature type="compositionally biased region" description="Acidic residues" evidence="8">
    <location>
        <begin position="334"/>
        <end position="352"/>
    </location>
</feature>
<dbReference type="GO" id="GO:0006310">
    <property type="term" value="P:DNA recombination"/>
    <property type="evidence" value="ECO:0007669"/>
    <property type="project" value="UniProtKB-KW"/>
</dbReference>
<evidence type="ECO:0008006" key="12">
    <source>
        <dbReference type="Google" id="ProtNLM"/>
    </source>
</evidence>
<protein>
    <recommendedName>
        <fullName evidence="12">Recombinase A</fullName>
    </recommendedName>
</protein>
<dbReference type="InterPro" id="IPR049261">
    <property type="entry name" value="RecA-like_C"/>
</dbReference>
<proteinExistence type="inferred from homology"/>
<evidence type="ECO:0000256" key="2">
    <source>
        <dbReference type="ARBA" id="ARBA00022741"/>
    </source>
</evidence>
<organism evidence="11">
    <name type="scientific">Arcella intermedia</name>
    <dbReference type="NCBI Taxonomy" id="1963864"/>
    <lineage>
        <taxon>Eukaryota</taxon>
        <taxon>Amoebozoa</taxon>
        <taxon>Tubulinea</taxon>
        <taxon>Elardia</taxon>
        <taxon>Arcellinida</taxon>
        <taxon>Sphaerothecina</taxon>
        <taxon>Arcellidae</taxon>
        <taxon>Arcella</taxon>
    </lineage>
</organism>
<keyword evidence="3 6" id="KW-0067">ATP-binding</keyword>
<accession>A0A6B2L7Q7</accession>
<dbReference type="InterPro" id="IPR020587">
    <property type="entry name" value="RecA_monomer-monomer_interface"/>
</dbReference>
<name>A0A6B2L7Q7_9EUKA</name>